<feature type="region of interest" description="Disordered" evidence="2">
    <location>
        <begin position="536"/>
        <end position="565"/>
    </location>
</feature>
<dbReference type="eggNOG" id="KOG1515">
    <property type="taxonomic scope" value="Eukaryota"/>
</dbReference>
<dbReference type="PANTHER" id="PTHR48081:SF3">
    <property type="entry name" value="ALPHA_BETA HYDROLASE FOLD-3 DOMAIN-CONTAINING PROTEIN"/>
    <property type="match status" value="1"/>
</dbReference>
<protein>
    <recommendedName>
        <fullName evidence="3">BD-FAE-like domain-containing protein</fullName>
    </recommendedName>
</protein>
<dbReference type="GO" id="GO:0016787">
    <property type="term" value="F:hydrolase activity"/>
    <property type="evidence" value="ECO:0007669"/>
    <property type="project" value="UniProtKB-KW"/>
</dbReference>
<organism evidence="4 5">
    <name type="scientific">Trichosporon asahii var. asahii (strain CBS 8904)</name>
    <name type="common">Yeast</name>
    <dbReference type="NCBI Taxonomy" id="1220162"/>
    <lineage>
        <taxon>Eukaryota</taxon>
        <taxon>Fungi</taxon>
        <taxon>Dikarya</taxon>
        <taxon>Basidiomycota</taxon>
        <taxon>Agaricomycotina</taxon>
        <taxon>Tremellomycetes</taxon>
        <taxon>Trichosporonales</taxon>
        <taxon>Trichosporonaceae</taxon>
        <taxon>Trichosporon</taxon>
    </lineage>
</organism>
<gene>
    <name evidence="4" type="ORF">A1Q2_02962</name>
</gene>
<evidence type="ECO:0000256" key="1">
    <source>
        <dbReference type="ARBA" id="ARBA00022801"/>
    </source>
</evidence>
<dbReference type="HOGENOM" id="CLU_020750_0_0_1"/>
<feature type="domain" description="BD-FAE-like" evidence="3">
    <location>
        <begin position="407"/>
        <end position="546"/>
    </location>
</feature>
<dbReference type="OrthoDB" id="433474at2759"/>
<accession>K1VT36</accession>
<dbReference type="OMA" id="YMLQHAL"/>
<dbReference type="PANTHER" id="PTHR48081">
    <property type="entry name" value="AB HYDROLASE SUPERFAMILY PROTEIN C4A8.06C"/>
    <property type="match status" value="1"/>
</dbReference>
<name>K1VT36_TRIAC</name>
<feature type="region of interest" description="Disordered" evidence="2">
    <location>
        <begin position="352"/>
        <end position="372"/>
    </location>
</feature>
<dbReference type="Gene3D" id="3.80.10.10">
    <property type="entry name" value="Ribonuclease Inhibitor"/>
    <property type="match status" value="1"/>
</dbReference>
<keyword evidence="5" id="KW-1185">Reference proteome</keyword>
<dbReference type="SUPFAM" id="SSF53474">
    <property type="entry name" value="alpha/beta-Hydrolases"/>
    <property type="match status" value="1"/>
</dbReference>
<dbReference type="Proteomes" id="UP000006757">
    <property type="component" value="Unassembled WGS sequence"/>
</dbReference>
<keyword evidence="1" id="KW-0378">Hydrolase</keyword>
<evidence type="ECO:0000313" key="4">
    <source>
        <dbReference type="EMBL" id="EKD02732.1"/>
    </source>
</evidence>
<dbReference type="EMBL" id="AMBO01000277">
    <property type="protein sequence ID" value="EKD02732.1"/>
    <property type="molecule type" value="Genomic_DNA"/>
</dbReference>
<dbReference type="InParanoid" id="K1VT36"/>
<dbReference type="Gene3D" id="3.40.50.1820">
    <property type="entry name" value="alpha/beta hydrolase"/>
    <property type="match status" value="1"/>
</dbReference>
<evidence type="ECO:0000256" key="2">
    <source>
        <dbReference type="SAM" id="MobiDB-lite"/>
    </source>
</evidence>
<dbReference type="InterPro" id="IPR029058">
    <property type="entry name" value="AB_hydrolase_fold"/>
</dbReference>
<dbReference type="InterPro" id="IPR050300">
    <property type="entry name" value="GDXG_lipolytic_enzyme"/>
</dbReference>
<feature type="compositionally biased region" description="Low complexity" evidence="2">
    <location>
        <begin position="546"/>
        <end position="558"/>
    </location>
</feature>
<dbReference type="InterPro" id="IPR049492">
    <property type="entry name" value="BD-FAE-like_dom"/>
</dbReference>
<reference evidence="4 5" key="1">
    <citation type="journal article" date="2012" name="Eukaryot. Cell">
        <title>Genome sequence of the Trichosporon asahii environmental strain CBS 8904.</title>
        <authorList>
            <person name="Yang R.Y."/>
            <person name="Li H.T."/>
            <person name="Zhu H."/>
            <person name="Zhou G.P."/>
            <person name="Wang M."/>
            <person name="Wang L."/>
        </authorList>
    </citation>
    <scope>NUCLEOTIDE SEQUENCE [LARGE SCALE GENOMIC DNA]</scope>
    <source>
        <strain evidence="4 5">CBS 8904</strain>
    </source>
</reference>
<comment type="caution">
    <text evidence="4">The sequence shown here is derived from an EMBL/GenBank/DDBJ whole genome shotgun (WGS) entry which is preliminary data.</text>
</comment>
<dbReference type="STRING" id="1220162.K1VT36"/>
<evidence type="ECO:0000313" key="5">
    <source>
        <dbReference type="Proteomes" id="UP000006757"/>
    </source>
</evidence>
<dbReference type="InterPro" id="IPR032675">
    <property type="entry name" value="LRR_dom_sf"/>
</dbReference>
<evidence type="ECO:0000259" key="3">
    <source>
        <dbReference type="Pfam" id="PF20434"/>
    </source>
</evidence>
<feature type="region of interest" description="Disordered" evidence="2">
    <location>
        <begin position="1"/>
        <end position="46"/>
    </location>
</feature>
<dbReference type="Pfam" id="PF20434">
    <property type="entry name" value="BD-FAE"/>
    <property type="match status" value="1"/>
</dbReference>
<sequence length="743" mass="78330">MPTLREQIALKRAEARSNSPAKSRPGTPARASTPLRANSPFGASSTGFGGGFGGGVGDDVLEDKNVPGQIAKARRTAPGILCCAPSANPTGKLDIALLELKQLPHELYTDLLGLPVDELSNPPPKPAKKDDRVRAPGIEDSFSRLGFGGDESDEDSRSIVFNQPRPQGKWVEPEELTSFKANGNMLKEIDLEVGLFGGIKSLDLLPALESINLSDNAVSTIDLTHPVKPSEEGLSYGTGFLVSYFERQSKQPKHAFPALRVLNLANNSLTCAAVQGLGGKEPLKIRVLTLSNNHLEGELDATAVGAARMPELQSLVLSGNKALDAVDGELAPGCNVDMEGCKLGAVGAAAPGGSLSGSTSEAPTKPAGDAYVPAAGGPSDVPEPDCTIPFVTHPAATFDGEPLPVTMDVYLPPADTPVPAKGFPVIIWWHGGGLLQGNKENLPPHLRRLPRKALGEAGDHCVVISPNYRLSPQAPILDVLADVDSAVNYTRTKLNARLEALGKDARVDPSRVVLSGGSAGGYLALMAGLPVAPRSSDADVGGYRGAGASSSATPSTPSRYGAGASTNDTWAPRGIGAFYPITDLTHEFWATKTDPVPWWGSSVPESAAEPHLNPRDAPVATAVSGGPRSILYPYMLQHALFPRLLFLNQRSRGHGLDGYRPSPETLSVTKRLKDLGAAGGKRPPVYVVYGSIDDKIQPLEESVEILKSTGETEVLVIPGADHAYDEDPNEQAEGFVEWLEKII</sequence>
<dbReference type="AlphaFoldDB" id="K1VT36"/>
<dbReference type="SUPFAM" id="SSF52047">
    <property type="entry name" value="RNI-like"/>
    <property type="match status" value="1"/>
</dbReference>
<proteinExistence type="predicted"/>